<dbReference type="SUPFAM" id="SSF51445">
    <property type="entry name" value="(Trans)glycosidases"/>
    <property type="match status" value="1"/>
</dbReference>
<accession>A0AAU7PN75</accession>
<name>A0AAU7PN75_9FIRM</name>
<dbReference type="InterPro" id="IPR017853">
    <property type="entry name" value="GH"/>
</dbReference>
<proteinExistence type="predicted"/>
<sequence>MVASALATKLAHEYDPGNQVGCMFAGGSFYPYSCKPEDVWESVKKEQENLFFIDVQVRGGLSLLCP</sequence>
<dbReference type="AlphaFoldDB" id="A0AAU7PN75"/>
<protein>
    <recommendedName>
        <fullName evidence="2">6-phospho-beta-glucosidase</fullName>
    </recommendedName>
</protein>
<reference evidence="1" key="1">
    <citation type="submission" date="2024-06" db="EMBL/GenBank/DDBJ databases">
        <title>Lacrimispora cavernae sp. nov., a novel anaerobe isolated from bat guano pile inside a cave.</title>
        <authorList>
            <person name="Miller S.L."/>
            <person name="Lu N."/>
            <person name="King J."/>
            <person name="Sankaranarayanan K."/>
            <person name="Lawson P.A."/>
        </authorList>
    </citation>
    <scope>NUCLEOTIDE SEQUENCE</scope>
    <source>
        <strain evidence="1">BS-2</strain>
    </source>
</reference>
<evidence type="ECO:0008006" key="2">
    <source>
        <dbReference type="Google" id="ProtNLM"/>
    </source>
</evidence>
<dbReference type="Gene3D" id="3.20.20.80">
    <property type="entry name" value="Glycosidases"/>
    <property type="match status" value="1"/>
</dbReference>
<gene>
    <name evidence="1" type="ORF">ABFV83_15625</name>
</gene>
<dbReference type="EMBL" id="CP157940">
    <property type="protein sequence ID" value="XBS53241.1"/>
    <property type="molecule type" value="Genomic_DNA"/>
</dbReference>
<organism evidence="1">
    <name type="scientific">Lacrimispora sp. BS-2</name>
    <dbReference type="NCBI Taxonomy" id="3151850"/>
    <lineage>
        <taxon>Bacteria</taxon>
        <taxon>Bacillati</taxon>
        <taxon>Bacillota</taxon>
        <taxon>Clostridia</taxon>
        <taxon>Lachnospirales</taxon>
        <taxon>Lachnospiraceae</taxon>
        <taxon>Lacrimispora</taxon>
    </lineage>
</organism>
<evidence type="ECO:0000313" key="1">
    <source>
        <dbReference type="EMBL" id="XBS53241.1"/>
    </source>
</evidence>